<dbReference type="PROSITE" id="PS00552">
    <property type="entry name" value="HTH_MERR_1"/>
    <property type="match status" value="1"/>
</dbReference>
<evidence type="ECO:0000256" key="2">
    <source>
        <dbReference type="ARBA" id="ARBA00023125"/>
    </source>
</evidence>
<evidence type="ECO:0000313" key="8">
    <source>
        <dbReference type="Proteomes" id="UP000199435"/>
    </source>
</evidence>
<dbReference type="GO" id="GO:0003700">
    <property type="term" value="F:DNA-binding transcription factor activity"/>
    <property type="evidence" value="ECO:0007669"/>
    <property type="project" value="InterPro"/>
</dbReference>
<keyword evidence="3" id="KW-0804">Transcription</keyword>
<dbReference type="PROSITE" id="PS50937">
    <property type="entry name" value="HTH_MERR_2"/>
    <property type="match status" value="1"/>
</dbReference>
<evidence type="ECO:0000256" key="4">
    <source>
        <dbReference type="SAM" id="Coils"/>
    </source>
</evidence>
<dbReference type="InterPro" id="IPR009061">
    <property type="entry name" value="DNA-bd_dom_put_sf"/>
</dbReference>
<feature type="compositionally biased region" description="Basic residues" evidence="5">
    <location>
        <begin position="152"/>
        <end position="161"/>
    </location>
</feature>
<keyword evidence="1" id="KW-0805">Transcription regulation</keyword>
<name>A0A1C3V0B6_9HYPH</name>
<keyword evidence="2 7" id="KW-0238">DNA-binding</keyword>
<dbReference type="OrthoDB" id="9802944at2"/>
<dbReference type="GO" id="GO:0003677">
    <property type="term" value="F:DNA binding"/>
    <property type="evidence" value="ECO:0007669"/>
    <property type="project" value="UniProtKB-KW"/>
</dbReference>
<proteinExistence type="predicted"/>
<dbReference type="InterPro" id="IPR047057">
    <property type="entry name" value="MerR_fam"/>
</dbReference>
<dbReference type="Gene3D" id="1.10.1660.10">
    <property type="match status" value="1"/>
</dbReference>
<sequence>MNIGELAKRTGLSSSRIRFYERAGLLTTVDRGPNGYRTYPPQAVLVLTLITTAQNAGFSLEEIRRLLPSDLERWQHDGLLEALRRKVADIEALEARLAENKAQLVSLIADIEAKPDDIDCATNARRVLSRVVGQETESHLEGAGDIKPTGKASRRWQTKAG</sequence>
<dbReference type="EMBL" id="FMAH01000007">
    <property type="protein sequence ID" value="SCB21193.1"/>
    <property type="molecule type" value="Genomic_DNA"/>
</dbReference>
<dbReference type="RefSeq" id="WP_092846241.1">
    <property type="nucleotide sequence ID" value="NZ_FMAH01000007.1"/>
</dbReference>
<dbReference type="SUPFAM" id="SSF46955">
    <property type="entry name" value="Putative DNA-binding domain"/>
    <property type="match status" value="1"/>
</dbReference>
<evidence type="ECO:0000256" key="3">
    <source>
        <dbReference type="ARBA" id="ARBA00023163"/>
    </source>
</evidence>
<gene>
    <name evidence="7" type="ORF">GA0061102_1007124</name>
</gene>
<dbReference type="AlphaFoldDB" id="A0A1C3V0B6"/>
<dbReference type="Proteomes" id="UP000199435">
    <property type="component" value="Unassembled WGS sequence"/>
</dbReference>
<feature type="domain" description="HTH merR-type" evidence="6">
    <location>
        <begin position="1"/>
        <end position="69"/>
    </location>
</feature>
<protein>
    <submittedName>
        <fullName evidence="7">DNA-binding transcriptional regulator, MerR family</fullName>
    </submittedName>
</protein>
<evidence type="ECO:0000259" key="6">
    <source>
        <dbReference type="PROSITE" id="PS50937"/>
    </source>
</evidence>
<dbReference type="SMART" id="SM00422">
    <property type="entry name" value="HTH_MERR"/>
    <property type="match status" value="1"/>
</dbReference>
<organism evidence="7 8">
    <name type="scientific">Rhizobium miluonense</name>
    <dbReference type="NCBI Taxonomy" id="411945"/>
    <lineage>
        <taxon>Bacteria</taxon>
        <taxon>Pseudomonadati</taxon>
        <taxon>Pseudomonadota</taxon>
        <taxon>Alphaproteobacteria</taxon>
        <taxon>Hyphomicrobiales</taxon>
        <taxon>Rhizobiaceae</taxon>
        <taxon>Rhizobium/Agrobacterium group</taxon>
        <taxon>Rhizobium</taxon>
    </lineage>
</organism>
<evidence type="ECO:0000256" key="5">
    <source>
        <dbReference type="SAM" id="MobiDB-lite"/>
    </source>
</evidence>
<dbReference type="PANTHER" id="PTHR30204">
    <property type="entry name" value="REDOX-CYCLING DRUG-SENSING TRANSCRIPTIONAL ACTIVATOR SOXR"/>
    <property type="match status" value="1"/>
</dbReference>
<dbReference type="STRING" id="411945.GA0061102_1007124"/>
<dbReference type="PANTHER" id="PTHR30204:SF94">
    <property type="entry name" value="HEAVY METAL-DEPENDENT TRANSCRIPTIONAL REGULATOR HI_0293-RELATED"/>
    <property type="match status" value="1"/>
</dbReference>
<keyword evidence="4" id="KW-0175">Coiled coil</keyword>
<dbReference type="Pfam" id="PF13411">
    <property type="entry name" value="MerR_1"/>
    <property type="match status" value="1"/>
</dbReference>
<feature type="coiled-coil region" evidence="4">
    <location>
        <begin position="80"/>
        <end position="110"/>
    </location>
</feature>
<keyword evidence="8" id="KW-1185">Reference proteome</keyword>
<accession>A0A1C3V0B6</accession>
<reference evidence="8" key="1">
    <citation type="submission" date="2016-08" db="EMBL/GenBank/DDBJ databases">
        <authorList>
            <person name="Varghese N."/>
            <person name="Submissions Spin"/>
        </authorList>
    </citation>
    <scope>NUCLEOTIDE SEQUENCE [LARGE SCALE GENOMIC DNA]</scope>
    <source>
        <strain evidence="8">HAMBI 2971</strain>
    </source>
</reference>
<evidence type="ECO:0000313" key="7">
    <source>
        <dbReference type="EMBL" id="SCB21193.1"/>
    </source>
</evidence>
<feature type="region of interest" description="Disordered" evidence="5">
    <location>
        <begin position="138"/>
        <end position="161"/>
    </location>
</feature>
<evidence type="ECO:0000256" key="1">
    <source>
        <dbReference type="ARBA" id="ARBA00023015"/>
    </source>
</evidence>
<dbReference type="InterPro" id="IPR000551">
    <property type="entry name" value="MerR-type_HTH_dom"/>
</dbReference>
<dbReference type="PRINTS" id="PR00040">
    <property type="entry name" value="HTHMERR"/>
</dbReference>